<feature type="region of interest" description="Disordered" evidence="9">
    <location>
        <begin position="24"/>
        <end position="60"/>
    </location>
</feature>
<keyword evidence="7" id="KW-0539">Nucleus</keyword>
<dbReference type="PROSITE" id="PS00028">
    <property type="entry name" value="ZINC_FINGER_C2H2_1"/>
    <property type="match status" value="11"/>
</dbReference>
<feature type="compositionally biased region" description="Pro residues" evidence="9">
    <location>
        <begin position="49"/>
        <end position="58"/>
    </location>
</feature>
<feature type="domain" description="C2H2-type" evidence="10">
    <location>
        <begin position="824"/>
        <end position="846"/>
    </location>
</feature>
<feature type="region of interest" description="Disordered" evidence="9">
    <location>
        <begin position="619"/>
        <end position="705"/>
    </location>
</feature>
<dbReference type="OrthoDB" id="10015593at2759"/>
<dbReference type="GO" id="GO:0045944">
    <property type="term" value="P:positive regulation of transcription by RNA polymerase II"/>
    <property type="evidence" value="ECO:0000318"/>
    <property type="project" value="GO_Central"/>
</dbReference>
<accession>C3ZBV0</accession>
<feature type="compositionally biased region" description="Basic residues" evidence="9">
    <location>
        <begin position="163"/>
        <end position="172"/>
    </location>
</feature>
<feature type="domain" description="C2H2-type" evidence="10">
    <location>
        <begin position="874"/>
        <end position="902"/>
    </location>
</feature>
<keyword evidence="4 8" id="KW-0863">Zinc-finger</keyword>
<feature type="domain" description="C2H2-type" evidence="10">
    <location>
        <begin position="367"/>
        <end position="394"/>
    </location>
</feature>
<feature type="domain" description="C2H2-type" evidence="10">
    <location>
        <begin position="763"/>
        <end position="787"/>
    </location>
</feature>
<dbReference type="SUPFAM" id="SSF57667">
    <property type="entry name" value="beta-beta-alpha zinc fingers"/>
    <property type="match status" value="7"/>
</dbReference>
<dbReference type="PROSITE" id="PS50157">
    <property type="entry name" value="ZINC_FINGER_C2H2_2"/>
    <property type="match status" value="15"/>
</dbReference>
<dbReference type="FunFam" id="3.30.160.60:FF:000446">
    <property type="entry name" value="Zinc finger protein"/>
    <property type="match status" value="1"/>
</dbReference>
<reference evidence="13" key="3">
    <citation type="submission" date="2025-04" db="UniProtKB">
        <authorList>
            <consortium name="RefSeq"/>
        </authorList>
    </citation>
    <scope>IDENTIFICATION</scope>
    <source>
        <strain evidence="13">S238N-H82</strain>
        <tissue evidence="13">Testes</tissue>
    </source>
</reference>
<dbReference type="KEGG" id="bfo:118418450"/>
<evidence type="ECO:0000256" key="6">
    <source>
        <dbReference type="ARBA" id="ARBA00023125"/>
    </source>
</evidence>
<feature type="domain" description="C2H2-type" evidence="10">
    <location>
        <begin position="394"/>
        <end position="422"/>
    </location>
</feature>
<dbReference type="OMA" id="YIHAAYN"/>
<dbReference type="GO" id="GO:0008270">
    <property type="term" value="F:zinc ion binding"/>
    <property type="evidence" value="ECO:0007669"/>
    <property type="project" value="UniProtKB-KW"/>
</dbReference>
<keyword evidence="6" id="KW-0238">DNA-binding</keyword>
<dbReference type="GO" id="GO:0003677">
    <property type="term" value="F:DNA binding"/>
    <property type="evidence" value="ECO:0007669"/>
    <property type="project" value="UniProtKB-KW"/>
</dbReference>
<organism>
    <name type="scientific">Branchiostoma floridae</name>
    <name type="common">Florida lancelet</name>
    <name type="synonym">Amphioxus</name>
    <dbReference type="NCBI Taxonomy" id="7739"/>
    <lineage>
        <taxon>Eukaryota</taxon>
        <taxon>Metazoa</taxon>
        <taxon>Chordata</taxon>
        <taxon>Cephalochordata</taxon>
        <taxon>Leptocardii</taxon>
        <taxon>Amphioxiformes</taxon>
        <taxon>Branchiostomatidae</taxon>
        <taxon>Branchiostoma</taxon>
    </lineage>
</organism>
<dbReference type="PANTHER" id="PTHR24408:SF21">
    <property type="entry name" value="ZINC FINGER PROTEIN"/>
    <property type="match status" value="1"/>
</dbReference>
<dbReference type="FunFam" id="3.30.160.60:FF:005135">
    <property type="match status" value="1"/>
</dbReference>
<evidence type="ECO:0000256" key="9">
    <source>
        <dbReference type="SAM" id="MobiDB-lite"/>
    </source>
</evidence>
<dbReference type="InterPro" id="IPR013087">
    <property type="entry name" value="Znf_C2H2_type"/>
</dbReference>
<reference evidence="11" key="1">
    <citation type="journal article" date="2008" name="Nature">
        <title>The amphioxus genome and the evolution of the chordate karyotype.</title>
        <authorList>
            <consortium name="US DOE Joint Genome Institute (JGI-PGF)"/>
            <person name="Putnam N.H."/>
            <person name="Butts T."/>
            <person name="Ferrier D.E.K."/>
            <person name="Furlong R.F."/>
            <person name="Hellsten U."/>
            <person name="Kawashima T."/>
            <person name="Robinson-Rechavi M."/>
            <person name="Shoguchi E."/>
            <person name="Terry A."/>
            <person name="Yu J.-K."/>
            <person name="Benito-Gutierrez E.L."/>
            <person name="Dubchak I."/>
            <person name="Garcia-Fernandez J."/>
            <person name="Gibson-Brown J.J."/>
            <person name="Grigoriev I.V."/>
            <person name="Horton A.C."/>
            <person name="de Jong P.J."/>
            <person name="Jurka J."/>
            <person name="Kapitonov V.V."/>
            <person name="Kohara Y."/>
            <person name="Kuroki Y."/>
            <person name="Lindquist E."/>
            <person name="Lucas S."/>
            <person name="Osoegawa K."/>
            <person name="Pennacchio L.A."/>
            <person name="Salamov A.A."/>
            <person name="Satou Y."/>
            <person name="Sauka-Spengler T."/>
            <person name="Schmutz J."/>
            <person name="Shin-I T."/>
            <person name="Toyoda A."/>
            <person name="Bronner-Fraser M."/>
            <person name="Fujiyama A."/>
            <person name="Holland L.Z."/>
            <person name="Holland P.W.H."/>
            <person name="Satoh N."/>
            <person name="Rokhsar D.S."/>
        </authorList>
    </citation>
    <scope>NUCLEOTIDE SEQUENCE [LARGE SCALE GENOMIC DNA]</scope>
    <source>
        <strain evidence="11">S238N-H82</strain>
        <tissue evidence="11">Testes</tissue>
    </source>
</reference>
<keyword evidence="12" id="KW-1185">Reference proteome</keyword>
<keyword evidence="2" id="KW-0479">Metal-binding</keyword>
<feature type="domain" description="C2H2-type" evidence="10">
    <location>
        <begin position="931"/>
        <end position="954"/>
    </location>
</feature>
<dbReference type="InterPro" id="IPR036236">
    <property type="entry name" value="Znf_C2H2_sf"/>
</dbReference>
<feature type="domain" description="C2H2-type" evidence="10">
    <location>
        <begin position="473"/>
        <end position="500"/>
    </location>
</feature>
<evidence type="ECO:0000256" key="7">
    <source>
        <dbReference type="ARBA" id="ARBA00023242"/>
    </source>
</evidence>
<dbReference type="FunFam" id="3.30.160.60:FF:002520">
    <property type="entry name" value="Uncharacterized protein"/>
    <property type="match status" value="1"/>
</dbReference>
<evidence type="ECO:0000256" key="4">
    <source>
        <dbReference type="ARBA" id="ARBA00022771"/>
    </source>
</evidence>
<reference evidence="12" key="2">
    <citation type="journal article" date="2020" name="Nat. Ecol. Evol.">
        <title>Deeply conserved synteny resolves early events in vertebrate evolution.</title>
        <authorList>
            <person name="Simakov O."/>
            <person name="Marletaz F."/>
            <person name="Yue J.X."/>
            <person name="O'Connell B."/>
            <person name="Jenkins J."/>
            <person name="Brandt A."/>
            <person name="Calef R."/>
            <person name="Tung C.H."/>
            <person name="Huang T.K."/>
            <person name="Schmutz J."/>
            <person name="Satoh N."/>
            <person name="Yu J.K."/>
            <person name="Putnam N.H."/>
            <person name="Green R.E."/>
            <person name="Rokhsar D.S."/>
        </authorList>
    </citation>
    <scope>NUCLEOTIDE SEQUENCE [LARGE SCALE GENOMIC DNA]</scope>
    <source>
        <strain evidence="12">S238N-H82</strain>
    </source>
</reference>
<dbReference type="RefSeq" id="XP_035680255.1">
    <property type="nucleotide sequence ID" value="XM_035824362.1"/>
</dbReference>
<feature type="domain" description="C2H2-type" evidence="10">
    <location>
        <begin position="527"/>
        <end position="555"/>
    </location>
</feature>
<evidence type="ECO:0000256" key="3">
    <source>
        <dbReference type="ARBA" id="ARBA00022737"/>
    </source>
</evidence>
<evidence type="ECO:0000313" key="11">
    <source>
        <dbReference type="EMBL" id="EEN50337.1"/>
    </source>
</evidence>
<dbReference type="EMBL" id="GG666603">
    <property type="protein sequence ID" value="EEN50337.1"/>
    <property type="molecule type" value="Genomic_DNA"/>
</dbReference>
<evidence type="ECO:0000256" key="1">
    <source>
        <dbReference type="ARBA" id="ARBA00004123"/>
    </source>
</evidence>
<dbReference type="GO" id="GO:0005634">
    <property type="term" value="C:nucleus"/>
    <property type="evidence" value="ECO:0000318"/>
    <property type="project" value="GO_Central"/>
</dbReference>
<dbReference type="Gene3D" id="3.30.160.60">
    <property type="entry name" value="Classic Zinc Finger"/>
    <property type="match status" value="12"/>
</dbReference>
<dbReference type="FunFam" id="3.30.160.60:FF:000614">
    <property type="entry name" value="Zinc finger protein 142"/>
    <property type="match status" value="1"/>
</dbReference>
<feature type="domain" description="C2H2-type" evidence="10">
    <location>
        <begin position="1056"/>
        <end position="1084"/>
    </location>
</feature>
<keyword evidence="3" id="KW-0677">Repeat</keyword>
<evidence type="ECO:0000256" key="5">
    <source>
        <dbReference type="ARBA" id="ARBA00022833"/>
    </source>
</evidence>
<dbReference type="SMART" id="SM00355">
    <property type="entry name" value="ZnF_C2H2"/>
    <property type="match status" value="20"/>
</dbReference>
<dbReference type="PANTHER" id="PTHR24408">
    <property type="entry name" value="ZINC FINGER PROTEIN"/>
    <property type="match status" value="1"/>
</dbReference>
<feature type="compositionally biased region" description="Low complexity" evidence="9">
    <location>
        <begin position="30"/>
        <end position="48"/>
    </location>
</feature>
<feature type="domain" description="C2H2-type" evidence="10">
    <location>
        <begin position="964"/>
        <end position="991"/>
    </location>
</feature>
<evidence type="ECO:0000313" key="12">
    <source>
        <dbReference type="Proteomes" id="UP000001554"/>
    </source>
</evidence>
<proteinExistence type="predicted"/>
<evidence type="ECO:0000313" key="13">
    <source>
        <dbReference type="RefSeq" id="XP_035680255.1"/>
    </source>
</evidence>
<protein>
    <submittedName>
        <fullName evidence="13">Zinc finger protein ZFAT-like isoform X1</fullName>
    </submittedName>
</protein>
<feature type="domain" description="C2H2-type" evidence="10">
    <location>
        <begin position="339"/>
        <end position="366"/>
    </location>
</feature>
<name>C3ZBV0_BRAFL</name>
<feature type="compositionally biased region" description="Acidic residues" evidence="9">
    <location>
        <begin position="692"/>
        <end position="702"/>
    </location>
</feature>
<feature type="domain" description="C2H2-type" evidence="10">
    <location>
        <begin position="422"/>
        <end position="450"/>
    </location>
</feature>
<evidence type="ECO:0000256" key="8">
    <source>
        <dbReference type="PROSITE-ProRule" id="PRU00042"/>
    </source>
</evidence>
<feature type="domain" description="C2H2-type" evidence="10">
    <location>
        <begin position="735"/>
        <end position="762"/>
    </location>
</feature>
<evidence type="ECO:0000256" key="2">
    <source>
        <dbReference type="ARBA" id="ARBA00022723"/>
    </source>
</evidence>
<dbReference type="eggNOG" id="KOG1721">
    <property type="taxonomic scope" value="Eukaryota"/>
</dbReference>
<dbReference type="AlphaFoldDB" id="C3ZBV0"/>
<comment type="subcellular location">
    <subcellularLocation>
        <location evidence="1">Nucleus</location>
    </subcellularLocation>
</comment>
<dbReference type="InParanoid" id="C3ZBV0"/>
<sequence>MDTLTCGLCLRQFGEISDFLDHKKSHADPDAPAATSSSADPGASTCPMEEPPAEPVPVPDHVEATSSTCIWTCKLCNLFALSKAELHSHLKSEHADTVPDGDTESFISQLMPLSNMPTSPQKMTLLLEGHEEETATQPGEALFSNLPDVKVKTMNDSTIVVPPKKKRGRPRKKPVDENLELRLDEEKGTTHDKQRQAILSSDGKLVCDKCNRMFARERQYSRHRCMAEETRDEDEMKAAELEEMRAKRKKVAGASTSQLAAREHNYGAVGSTQGRAAAAGTAGNQADAEGGVPELGEMGEDVQTVVQAEGITHTIQQSLNSTAALKPPYLFSRSSLTVFSCEFCSKVFKFRNGLVNHLRVHTKEKPFKCDRCDYACAVKTNLKTHMRKHTGERFHCQQCDYSSINKGHLKDHIATKHKGERHPCEMCSSTYTTVRALVKHFREKHDPEANSDSKEIFDKLKLQTRDGVRDLIYICDLCNRKFKTRLDKERHVVLHQGMKPFPCGLCEYSTNRQANLDLHIRKHKFIYNCCACEEHFLSSIPLTAHLQEKHVSEERSFDELFAKSLEGSKFLFEFGNDVKAFDFDGYQTIEVTPEGHPIHGQEGEGQQGAAELLLSHMAQEQQQETVQEQQAGQKQQKEAAQVQKASTQEQQDSVQEQQESDSKKKAEEDQDETTEKPSGTDSADSESKPEEGESTEDVEDQDDGKTVFDTLMEKLEYRKMSLDVYNKLKVLYGDMECRYCGRFFYYDKTLAQHERTHTGERPFACNECPYASATKEGLKRHIQGSHSKVLIKCEQCEFSTNNKYTLWRHTKKEHAPVENLRDSYTCPACSETFTKERAIKVHIKKHHPAMTLEEISLVLGKRAQLKSAMGQRAFKCPYCGKLFRKKEPDLRKHIWAHEGIKPFKCGLCTFACRSKSNLKAHMLRHTKEKNHLCEECGKKFKTKQSLKFHSQQYHNQGGNELKRYYCQICDYSGIQIAHLRRHMEQHSGQKVLKCPLCPYSCNITGAMKRHFNKKHPGKAYEQVVGSLVKTDLDSPTQVTCSATGTDQVTEMHVEMLKCPECDFVFGNRWDLNKHLQKRHEAKVVNLMEVDAALGATHHVVEVTESGDGQVIYTDATGVLQTEGGDTSAAVNILQQIMDITQQEAASTHVVTTTTANVSESQAMVALAPDAVVVEQAGGDGMQHIVSSGEGERPQGQEYIVYLTQSTEAL</sequence>
<feature type="domain" description="C2H2-type" evidence="10">
    <location>
        <begin position="4"/>
        <end position="31"/>
    </location>
</feature>
<gene>
    <name evidence="13" type="primary">LOC118418450</name>
    <name evidence="11" type="ORF">BRAFLDRAFT_65180</name>
</gene>
<keyword evidence="5" id="KW-0862">Zinc</keyword>
<dbReference type="Proteomes" id="UP000001554">
    <property type="component" value="Chromosome 6"/>
</dbReference>
<dbReference type="FunFam" id="3.30.160.60:FF:000306">
    <property type="entry name" value="Zinc finger and AT-hook domain containing"/>
    <property type="match status" value="1"/>
</dbReference>
<dbReference type="GeneID" id="118418450"/>
<feature type="domain" description="C2H2-type" evidence="10">
    <location>
        <begin position="903"/>
        <end position="930"/>
    </location>
</feature>
<evidence type="ECO:0000259" key="10">
    <source>
        <dbReference type="PROSITE" id="PS50157"/>
    </source>
</evidence>
<dbReference type="Pfam" id="PF00096">
    <property type="entry name" value="zf-C2H2"/>
    <property type="match status" value="4"/>
</dbReference>
<feature type="region of interest" description="Disordered" evidence="9">
    <location>
        <begin position="160"/>
        <end position="180"/>
    </location>
</feature>
<feature type="compositionally biased region" description="Low complexity" evidence="9">
    <location>
        <begin position="619"/>
        <end position="657"/>
    </location>
</feature>